<gene>
    <name evidence="2" type="ORF">METZ01_LOCUS26566</name>
</gene>
<dbReference type="SUPFAM" id="SSF53474">
    <property type="entry name" value="alpha/beta-Hydrolases"/>
    <property type="match status" value="1"/>
</dbReference>
<dbReference type="PANTHER" id="PTHR43798:SF33">
    <property type="entry name" value="HYDROLASE, PUTATIVE (AFU_ORTHOLOGUE AFUA_2G14860)-RELATED"/>
    <property type="match status" value="1"/>
</dbReference>
<dbReference type="InterPro" id="IPR050266">
    <property type="entry name" value="AB_hydrolase_sf"/>
</dbReference>
<evidence type="ECO:0000313" key="2">
    <source>
        <dbReference type="EMBL" id="SUZ73712.1"/>
    </source>
</evidence>
<dbReference type="InterPro" id="IPR000073">
    <property type="entry name" value="AB_hydrolase_1"/>
</dbReference>
<accession>A0A381Q323</accession>
<name>A0A381Q323_9ZZZZ</name>
<protein>
    <recommendedName>
        <fullName evidence="1">AB hydrolase-1 domain-containing protein</fullName>
    </recommendedName>
</protein>
<dbReference type="EMBL" id="UINC01001187">
    <property type="protein sequence ID" value="SUZ73712.1"/>
    <property type="molecule type" value="Genomic_DNA"/>
</dbReference>
<reference evidence="2" key="1">
    <citation type="submission" date="2018-05" db="EMBL/GenBank/DDBJ databases">
        <authorList>
            <person name="Lanie J.A."/>
            <person name="Ng W.-L."/>
            <person name="Kazmierczak K.M."/>
            <person name="Andrzejewski T.M."/>
            <person name="Davidsen T.M."/>
            <person name="Wayne K.J."/>
            <person name="Tettelin H."/>
            <person name="Glass J.I."/>
            <person name="Rusch D."/>
            <person name="Podicherti R."/>
            <person name="Tsui H.-C.T."/>
            <person name="Winkler M.E."/>
        </authorList>
    </citation>
    <scope>NUCLEOTIDE SEQUENCE</scope>
</reference>
<dbReference type="InterPro" id="IPR029058">
    <property type="entry name" value="AB_hydrolase_fold"/>
</dbReference>
<feature type="domain" description="AB hydrolase-1" evidence="1">
    <location>
        <begin position="63"/>
        <end position="312"/>
    </location>
</feature>
<dbReference type="AlphaFoldDB" id="A0A381Q323"/>
<dbReference type="GO" id="GO:0016020">
    <property type="term" value="C:membrane"/>
    <property type="evidence" value="ECO:0007669"/>
    <property type="project" value="TreeGrafter"/>
</dbReference>
<dbReference type="Gene3D" id="3.40.50.1820">
    <property type="entry name" value="alpha/beta hydrolase"/>
    <property type="match status" value="1"/>
</dbReference>
<proteinExistence type="predicted"/>
<evidence type="ECO:0000259" key="1">
    <source>
        <dbReference type="Pfam" id="PF00561"/>
    </source>
</evidence>
<sequence length="327" mass="36676">MINRSNSKGSPDLRLYKSLEGYEKIMSWYERLKNRIQVDHDSLFISTRFGTTHVIAAGDKAAKPVLLIPGIAGCAPLWRHQINDLSEHYRVFALDVVGQPGKSDPNPLSVFNGDYTQWLEDVIKGLGVEKPHCFGVSTGGTTAMDMAIAKSELIDKVVMCGPTGLARARLPFHIWFSRAMAKKKDADVLEDEITASSFSKPRSGKTFGSFDRQLARGMALCTRFYRVDKSLGIYSERTSRINFIKGLKVIGKFFFSVEKKRLKNFRNDGLLILGEFEVLYNPKKISKKIKKLIPNLNIQIINDAGHAAVYDQPNEVNNLVISFLSNN</sequence>
<dbReference type="PANTHER" id="PTHR43798">
    <property type="entry name" value="MONOACYLGLYCEROL LIPASE"/>
    <property type="match status" value="1"/>
</dbReference>
<dbReference type="Pfam" id="PF00561">
    <property type="entry name" value="Abhydrolase_1"/>
    <property type="match status" value="1"/>
</dbReference>
<organism evidence="2">
    <name type="scientific">marine metagenome</name>
    <dbReference type="NCBI Taxonomy" id="408172"/>
    <lineage>
        <taxon>unclassified sequences</taxon>
        <taxon>metagenomes</taxon>
        <taxon>ecological metagenomes</taxon>
    </lineage>
</organism>